<gene>
    <name evidence="2" type="ORF">HSCHL_0164</name>
</gene>
<name>A0A2T5GEK0_HYDSH</name>
<comment type="caution">
    <text evidence="2">The sequence shown here is derived from an EMBL/GenBank/DDBJ whole genome shotgun (WGS) entry which is preliminary data.</text>
</comment>
<protein>
    <submittedName>
        <fullName evidence="2">Uncharacterized protein</fullName>
    </submittedName>
</protein>
<feature type="region of interest" description="Disordered" evidence="1">
    <location>
        <begin position="1"/>
        <end position="43"/>
    </location>
</feature>
<accession>A0A2T5GEK0</accession>
<dbReference type="Proteomes" id="UP000244180">
    <property type="component" value="Unassembled WGS sequence"/>
</dbReference>
<dbReference type="EMBL" id="PEBV01000003">
    <property type="protein sequence ID" value="PTQ54585.1"/>
    <property type="molecule type" value="Genomic_DNA"/>
</dbReference>
<evidence type="ECO:0000256" key="1">
    <source>
        <dbReference type="SAM" id="MobiDB-lite"/>
    </source>
</evidence>
<feature type="compositionally biased region" description="Basic and acidic residues" evidence="1">
    <location>
        <begin position="22"/>
        <end position="43"/>
    </location>
</feature>
<evidence type="ECO:0000313" key="3">
    <source>
        <dbReference type="Proteomes" id="UP000244180"/>
    </source>
</evidence>
<reference evidence="2 3" key="1">
    <citation type="submission" date="2017-08" db="EMBL/GenBank/DDBJ databases">
        <title>Burning lignite coal seam in the remote Altai Mountains harbors a hydrogen-driven thermophilic microbial community.</title>
        <authorList>
            <person name="Kadnikov V.V."/>
            <person name="Mardanov A.V."/>
            <person name="Ivasenko D."/>
            <person name="Beletsky A.V."/>
            <person name="Karnachuk O.V."/>
            <person name="Ravin N.V."/>
        </authorList>
    </citation>
    <scope>NUCLEOTIDE SEQUENCE [LARGE SCALE GENOMIC DNA]</scope>
    <source>
        <strain evidence="2">AL33</strain>
    </source>
</reference>
<evidence type="ECO:0000313" key="2">
    <source>
        <dbReference type="EMBL" id="PTQ54585.1"/>
    </source>
</evidence>
<proteinExistence type="predicted"/>
<organism evidence="2 3">
    <name type="scientific">Hydrogenibacillus schlegelii</name>
    <name type="common">Bacillus schlegelii</name>
    <dbReference type="NCBI Taxonomy" id="1484"/>
    <lineage>
        <taxon>Bacteria</taxon>
        <taxon>Bacillati</taxon>
        <taxon>Bacillota</taxon>
        <taxon>Bacilli</taxon>
        <taxon>Bacillales</taxon>
        <taxon>Bacillales Family X. Incertae Sedis</taxon>
        <taxon>Hydrogenibacillus</taxon>
    </lineage>
</organism>
<dbReference type="AlphaFoldDB" id="A0A2T5GEK0"/>
<sequence length="43" mass="4875">MRKRRSRGNVRRPLRGRVGRSGRSDDRDGERPGADPGERGKSK</sequence>
<feature type="compositionally biased region" description="Basic residues" evidence="1">
    <location>
        <begin position="1"/>
        <end position="20"/>
    </location>
</feature>